<dbReference type="GeneID" id="17261669"/>
<accession>A0A0D3IW89</accession>
<feature type="region of interest" description="Disordered" evidence="1">
    <location>
        <begin position="28"/>
        <end position="85"/>
    </location>
</feature>
<name>A0A0D3IW89_EMIH1</name>
<dbReference type="RefSeq" id="XP_005767953.1">
    <property type="nucleotide sequence ID" value="XM_005767896.1"/>
</dbReference>
<dbReference type="AlphaFoldDB" id="A0A0D3IW89"/>
<reference evidence="2" key="2">
    <citation type="submission" date="2024-10" db="UniProtKB">
        <authorList>
            <consortium name="EnsemblProtists"/>
        </authorList>
    </citation>
    <scope>IDENTIFICATION</scope>
</reference>
<reference evidence="3" key="1">
    <citation type="journal article" date="2013" name="Nature">
        <title>Pan genome of the phytoplankton Emiliania underpins its global distribution.</title>
        <authorList>
            <person name="Read B.A."/>
            <person name="Kegel J."/>
            <person name="Klute M.J."/>
            <person name="Kuo A."/>
            <person name="Lefebvre S.C."/>
            <person name="Maumus F."/>
            <person name="Mayer C."/>
            <person name="Miller J."/>
            <person name="Monier A."/>
            <person name="Salamov A."/>
            <person name="Young J."/>
            <person name="Aguilar M."/>
            <person name="Claverie J.M."/>
            <person name="Frickenhaus S."/>
            <person name="Gonzalez K."/>
            <person name="Herman E.K."/>
            <person name="Lin Y.C."/>
            <person name="Napier J."/>
            <person name="Ogata H."/>
            <person name="Sarno A.F."/>
            <person name="Shmutz J."/>
            <person name="Schroeder D."/>
            <person name="de Vargas C."/>
            <person name="Verret F."/>
            <person name="von Dassow P."/>
            <person name="Valentin K."/>
            <person name="Van de Peer Y."/>
            <person name="Wheeler G."/>
            <person name="Dacks J.B."/>
            <person name="Delwiche C.F."/>
            <person name="Dyhrman S.T."/>
            <person name="Glockner G."/>
            <person name="John U."/>
            <person name="Richards T."/>
            <person name="Worden A.Z."/>
            <person name="Zhang X."/>
            <person name="Grigoriev I.V."/>
            <person name="Allen A.E."/>
            <person name="Bidle K."/>
            <person name="Borodovsky M."/>
            <person name="Bowler C."/>
            <person name="Brownlee C."/>
            <person name="Cock J.M."/>
            <person name="Elias M."/>
            <person name="Gladyshev V.N."/>
            <person name="Groth M."/>
            <person name="Guda C."/>
            <person name="Hadaegh A."/>
            <person name="Iglesias-Rodriguez M.D."/>
            <person name="Jenkins J."/>
            <person name="Jones B.M."/>
            <person name="Lawson T."/>
            <person name="Leese F."/>
            <person name="Lindquist E."/>
            <person name="Lobanov A."/>
            <person name="Lomsadze A."/>
            <person name="Malik S.B."/>
            <person name="Marsh M.E."/>
            <person name="Mackinder L."/>
            <person name="Mock T."/>
            <person name="Mueller-Roeber B."/>
            <person name="Pagarete A."/>
            <person name="Parker M."/>
            <person name="Probert I."/>
            <person name="Quesneville H."/>
            <person name="Raines C."/>
            <person name="Rensing S.A."/>
            <person name="Riano-Pachon D.M."/>
            <person name="Richier S."/>
            <person name="Rokitta S."/>
            <person name="Shiraiwa Y."/>
            <person name="Soanes D.M."/>
            <person name="van der Giezen M."/>
            <person name="Wahlund T.M."/>
            <person name="Williams B."/>
            <person name="Wilson W."/>
            <person name="Wolfe G."/>
            <person name="Wurch L.L."/>
        </authorList>
    </citation>
    <scope>NUCLEOTIDE SEQUENCE</scope>
</reference>
<dbReference type="EnsemblProtists" id="EOD15524">
    <property type="protein sequence ID" value="EOD15524"/>
    <property type="gene ID" value="EMIHUDRAFT_245789"/>
</dbReference>
<dbReference type="PaxDb" id="2903-EOD15524"/>
<keyword evidence="3" id="KW-1185">Reference proteome</keyword>
<dbReference type="KEGG" id="ehx:EMIHUDRAFT_245789"/>
<protein>
    <submittedName>
        <fullName evidence="2">Uncharacterized protein</fullName>
    </submittedName>
</protein>
<dbReference type="HOGENOM" id="CLU_2517314_0_0_1"/>
<feature type="compositionally biased region" description="Gly residues" evidence="1">
    <location>
        <begin position="65"/>
        <end position="75"/>
    </location>
</feature>
<proteinExistence type="predicted"/>
<sequence>MAEGAIDGEAKAYEMSSAHSTHFAFSRYYNLPPEPSQQPTAPAAGSEASTVDAEASAVDAPAEGEQGGGGIGGVGAPARLAGSLR</sequence>
<evidence type="ECO:0000313" key="3">
    <source>
        <dbReference type="Proteomes" id="UP000013827"/>
    </source>
</evidence>
<evidence type="ECO:0000256" key="1">
    <source>
        <dbReference type="SAM" id="MobiDB-lite"/>
    </source>
</evidence>
<evidence type="ECO:0000313" key="2">
    <source>
        <dbReference type="EnsemblProtists" id="EOD15524"/>
    </source>
</evidence>
<dbReference type="Proteomes" id="UP000013827">
    <property type="component" value="Unassembled WGS sequence"/>
</dbReference>
<organism evidence="2 3">
    <name type="scientific">Emiliania huxleyi (strain CCMP1516)</name>
    <dbReference type="NCBI Taxonomy" id="280463"/>
    <lineage>
        <taxon>Eukaryota</taxon>
        <taxon>Haptista</taxon>
        <taxon>Haptophyta</taxon>
        <taxon>Prymnesiophyceae</taxon>
        <taxon>Isochrysidales</taxon>
        <taxon>Noelaerhabdaceae</taxon>
        <taxon>Emiliania</taxon>
    </lineage>
</organism>